<evidence type="ECO:0000313" key="3">
    <source>
        <dbReference type="Proteomes" id="UP000735302"/>
    </source>
</evidence>
<feature type="compositionally biased region" description="Basic and acidic residues" evidence="1">
    <location>
        <begin position="88"/>
        <end position="100"/>
    </location>
</feature>
<sequence length="100" mass="11646">MTTKSDNGVSKYNNYGLLLVRDRSPCSQQQDLSKVPRRTSPINDFNPNIMLVPSYLKVERSQQRIPRMAAKVPFLTDPRGKKPRRILRLSDPREQQKLKH</sequence>
<evidence type="ECO:0000313" key="2">
    <source>
        <dbReference type="EMBL" id="GFN91879.1"/>
    </source>
</evidence>
<proteinExistence type="predicted"/>
<keyword evidence="3" id="KW-1185">Reference proteome</keyword>
<protein>
    <submittedName>
        <fullName evidence="2">Uncharacterized protein</fullName>
    </submittedName>
</protein>
<accession>A0AAV3Z8M7</accession>
<dbReference type="AlphaFoldDB" id="A0AAV3Z8M7"/>
<reference evidence="2 3" key="1">
    <citation type="journal article" date="2021" name="Elife">
        <title>Chloroplast acquisition without the gene transfer in kleptoplastic sea slugs, Plakobranchus ocellatus.</title>
        <authorList>
            <person name="Maeda T."/>
            <person name="Takahashi S."/>
            <person name="Yoshida T."/>
            <person name="Shimamura S."/>
            <person name="Takaki Y."/>
            <person name="Nagai Y."/>
            <person name="Toyoda A."/>
            <person name="Suzuki Y."/>
            <person name="Arimoto A."/>
            <person name="Ishii H."/>
            <person name="Satoh N."/>
            <person name="Nishiyama T."/>
            <person name="Hasebe M."/>
            <person name="Maruyama T."/>
            <person name="Minagawa J."/>
            <person name="Obokata J."/>
            <person name="Shigenobu S."/>
        </authorList>
    </citation>
    <scope>NUCLEOTIDE SEQUENCE [LARGE SCALE GENOMIC DNA]</scope>
</reference>
<comment type="caution">
    <text evidence="2">The sequence shown here is derived from an EMBL/GenBank/DDBJ whole genome shotgun (WGS) entry which is preliminary data.</text>
</comment>
<organism evidence="2 3">
    <name type="scientific">Plakobranchus ocellatus</name>
    <dbReference type="NCBI Taxonomy" id="259542"/>
    <lineage>
        <taxon>Eukaryota</taxon>
        <taxon>Metazoa</taxon>
        <taxon>Spiralia</taxon>
        <taxon>Lophotrochozoa</taxon>
        <taxon>Mollusca</taxon>
        <taxon>Gastropoda</taxon>
        <taxon>Heterobranchia</taxon>
        <taxon>Euthyneura</taxon>
        <taxon>Panpulmonata</taxon>
        <taxon>Sacoglossa</taxon>
        <taxon>Placobranchoidea</taxon>
        <taxon>Plakobranchidae</taxon>
        <taxon>Plakobranchus</taxon>
    </lineage>
</organism>
<feature type="region of interest" description="Disordered" evidence="1">
    <location>
        <begin position="75"/>
        <end position="100"/>
    </location>
</feature>
<gene>
    <name evidence="2" type="ORF">PoB_001838500</name>
</gene>
<dbReference type="EMBL" id="BLXT01002187">
    <property type="protein sequence ID" value="GFN91879.1"/>
    <property type="molecule type" value="Genomic_DNA"/>
</dbReference>
<evidence type="ECO:0000256" key="1">
    <source>
        <dbReference type="SAM" id="MobiDB-lite"/>
    </source>
</evidence>
<dbReference type="Proteomes" id="UP000735302">
    <property type="component" value="Unassembled WGS sequence"/>
</dbReference>
<name>A0AAV3Z8M7_9GAST</name>